<reference evidence="1 2" key="1">
    <citation type="submission" date="2009-11" db="EMBL/GenBank/DDBJ databases">
        <authorList>
            <person name="Weinstock G."/>
            <person name="Sodergren E."/>
            <person name="Clifton S."/>
            <person name="Fulton L."/>
            <person name="Fulton B."/>
            <person name="Courtney L."/>
            <person name="Fronick C."/>
            <person name="Harrison M."/>
            <person name="Strong C."/>
            <person name="Farmer C."/>
            <person name="Delahaunty K."/>
            <person name="Markovic C."/>
            <person name="Hall O."/>
            <person name="Minx P."/>
            <person name="Tomlinson C."/>
            <person name="Mitreva M."/>
            <person name="Nelson J."/>
            <person name="Hou S."/>
            <person name="Wollam A."/>
            <person name="Pepin K.H."/>
            <person name="Johnson M."/>
            <person name="Bhonagiri V."/>
            <person name="Nash W.E."/>
            <person name="Warren W."/>
            <person name="Chinwalla A."/>
            <person name="Mardis E.R."/>
            <person name="Wilson R.K."/>
        </authorList>
    </citation>
    <scope>NUCLEOTIDE SEQUENCE [LARGE SCALE GENOMIC DNA]</scope>
    <source>
        <strain evidence="1 2">F0302</strain>
    </source>
</reference>
<evidence type="ECO:0000313" key="1">
    <source>
        <dbReference type="EMBL" id="EFB30713.1"/>
    </source>
</evidence>
<protein>
    <submittedName>
        <fullName evidence="1">Uncharacterized protein</fullName>
    </submittedName>
</protein>
<dbReference type="STRING" id="649760.HMPREF0971_02970"/>
<dbReference type="HOGENOM" id="CLU_2586824_0_0_10"/>
<organism evidence="1 2">
    <name type="scientific">Segatella oris F0302</name>
    <dbReference type="NCBI Taxonomy" id="649760"/>
    <lineage>
        <taxon>Bacteria</taxon>
        <taxon>Pseudomonadati</taxon>
        <taxon>Bacteroidota</taxon>
        <taxon>Bacteroidia</taxon>
        <taxon>Bacteroidales</taxon>
        <taxon>Prevotellaceae</taxon>
        <taxon>Segatella</taxon>
    </lineage>
</organism>
<dbReference type="EMBL" id="ACUZ02000056">
    <property type="protein sequence ID" value="EFB30713.1"/>
    <property type="molecule type" value="Genomic_DNA"/>
</dbReference>
<sequence length="80" mass="9077">MAHIGDIAHIAHLIPKMFQIAEKDVESDCRACVPQMWVAIDGRATDIHAHIRGMQRFEQLFLTCKCIVNDEILLHILNGL</sequence>
<proteinExistence type="predicted"/>
<name>D1QVJ2_9BACT</name>
<evidence type="ECO:0000313" key="2">
    <source>
        <dbReference type="Proteomes" id="UP000004079"/>
    </source>
</evidence>
<comment type="caution">
    <text evidence="1">The sequence shown here is derived from an EMBL/GenBank/DDBJ whole genome shotgun (WGS) entry which is preliminary data.</text>
</comment>
<gene>
    <name evidence="1" type="ORF">HMPREF0971_02970</name>
</gene>
<accession>D1QVJ2</accession>
<dbReference type="AlphaFoldDB" id="D1QVJ2"/>
<dbReference type="Proteomes" id="UP000004079">
    <property type="component" value="Unassembled WGS sequence"/>
</dbReference>